<dbReference type="OrthoDB" id="194358at2759"/>
<dbReference type="Pfam" id="PF06985">
    <property type="entry name" value="HET"/>
    <property type="match status" value="1"/>
</dbReference>
<protein>
    <recommendedName>
        <fullName evidence="1">Heterokaryon incompatibility domain-containing protein</fullName>
    </recommendedName>
</protein>
<dbReference type="Proteomes" id="UP000801428">
    <property type="component" value="Unassembled WGS sequence"/>
</dbReference>
<dbReference type="EMBL" id="SWKU01000012">
    <property type="protein sequence ID" value="KAF3001805.1"/>
    <property type="molecule type" value="Genomic_DNA"/>
</dbReference>
<feature type="domain" description="Heterokaryon incompatibility" evidence="1">
    <location>
        <begin position="61"/>
        <end position="146"/>
    </location>
</feature>
<dbReference type="PANTHER" id="PTHR24148">
    <property type="entry name" value="ANKYRIN REPEAT DOMAIN-CONTAINING PROTEIN 39 HOMOLOG-RELATED"/>
    <property type="match status" value="1"/>
</dbReference>
<accession>A0A9P4WAT4</accession>
<dbReference type="InterPro" id="IPR010730">
    <property type="entry name" value="HET"/>
</dbReference>
<evidence type="ECO:0000259" key="1">
    <source>
        <dbReference type="Pfam" id="PF06985"/>
    </source>
</evidence>
<evidence type="ECO:0000313" key="3">
    <source>
        <dbReference type="Proteomes" id="UP000801428"/>
    </source>
</evidence>
<proteinExistence type="predicted"/>
<organism evidence="2 3">
    <name type="scientific">Curvularia kusanoi</name>
    <name type="common">Cochliobolus kusanoi</name>
    <dbReference type="NCBI Taxonomy" id="90978"/>
    <lineage>
        <taxon>Eukaryota</taxon>
        <taxon>Fungi</taxon>
        <taxon>Dikarya</taxon>
        <taxon>Ascomycota</taxon>
        <taxon>Pezizomycotina</taxon>
        <taxon>Dothideomycetes</taxon>
        <taxon>Pleosporomycetidae</taxon>
        <taxon>Pleosporales</taxon>
        <taxon>Pleosporineae</taxon>
        <taxon>Pleosporaceae</taxon>
        <taxon>Curvularia</taxon>
    </lineage>
</organism>
<name>A0A9P4WAT4_CURKU</name>
<evidence type="ECO:0000313" key="2">
    <source>
        <dbReference type="EMBL" id="KAF3001805.1"/>
    </source>
</evidence>
<keyword evidence="3" id="KW-1185">Reference proteome</keyword>
<reference evidence="2" key="1">
    <citation type="submission" date="2019-04" db="EMBL/GenBank/DDBJ databases">
        <title>Sequencing of skin fungus with MAO and IRED activity.</title>
        <authorList>
            <person name="Marsaioli A.J."/>
            <person name="Bonatto J.M.C."/>
            <person name="Reis Junior O."/>
        </authorList>
    </citation>
    <scope>NUCLEOTIDE SEQUENCE</scope>
    <source>
        <strain evidence="2">30M1</strain>
    </source>
</reference>
<gene>
    <name evidence="2" type="ORF">E8E13_002780</name>
</gene>
<dbReference type="PANTHER" id="PTHR24148:SF73">
    <property type="entry name" value="HET DOMAIN PROTEIN (AFU_ORTHOLOGUE AFUA_8G01020)"/>
    <property type="match status" value="1"/>
</dbReference>
<dbReference type="AlphaFoldDB" id="A0A9P4WAT4"/>
<comment type="caution">
    <text evidence="2">The sequence shown here is derived from an EMBL/GenBank/DDBJ whole genome shotgun (WGS) entry which is preliminary data.</text>
</comment>
<sequence length="335" mass="38094">MASKDTSVSDGQAAVLENHRLNCSLDQIRLIQLDPKADTESQSSIITASIGIFPLNNTVPYIALSYVWGTDEPPNTIMLDGQPMRVRNNLWNFLDTFCREGNASYLWIDALCINQSYTPERNHQVTLMGQIYSQATKVIAWLGMDPDLVREAEDLAGAGRTSRAHPVFSNADYWHRAWIQQEFILAKEVEIRCGKVTLSTEFVNNMLTARGLIAALFMTYRLRIGQTLRFRRNRLEGGPFYDISEIMDLTYQNAGRLECSDPKDQVYAFLGLIDKETLRRYPINVDYNISNFQMYEVLAARHEKMESDGWLKKTSPGPLHGTPTLVRLKRVLGCT</sequence>
<dbReference type="InterPro" id="IPR052895">
    <property type="entry name" value="HetReg/Transcr_Mod"/>
</dbReference>